<organism evidence="1">
    <name type="scientific">marine sediment metagenome</name>
    <dbReference type="NCBI Taxonomy" id="412755"/>
    <lineage>
        <taxon>unclassified sequences</taxon>
        <taxon>metagenomes</taxon>
        <taxon>ecological metagenomes</taxon>
    </lineage>
</organism>
<gene>
    <name evidence="1" type="ORF">S01H4_19412</name>
</gene>
<accession>X0YJI9</accession>
<sequence length="107" mass="11722">MSGEISQLACPFCGRNRPLKSGFRLGEMTIPPAEYGVITIRSVGPGPGRGHRGERGEGFRTIDRLNIKEALEDPQFSDIAGQVRDRLITIFRSYLDAGVISMENITG</sequence>
<evidence type="ECO:0000313" key="1">
    <source>
        <dbReference type="EMBL" id="GAG56259.1"/>
    </source>
</evidence>
<protein>
    <submittedName>
        <fullName evidence="1">Uncharacterized protein</fullName>
    </submittedName>
</protein>
<dbReference type="EMBL" id="BART01008656">
    <property type="protein sequence ID" value="GAG56259.1"/>
    <property type="molecule type" value="Genomic_DNA"/>
</dbReference>
<reference evidence="1" key="1">
    <citation type="journal article" date="2014" name="Front. Microbiol.">
        <title>High frequency of phylogenetically diverse reductive dehalogenase-homologous genes in deep subseafloor sedimentary metagenomes.</title>
        <authorList>
            <person name="Kawai M."/>
            <person name="Futagami T."/>
            <person name="Toyoda A."/>
            <person name="Takaki Y."/>
            <person name="Nishi S."/>
            <person name="Hori S."/>
            <person name="Arai W."/>
            <person name="Tsubouchi T."/>
            <person name="Morono Y."/>
            <person name="Uchiyama I."/>
            <person name="Ito T."/>
            <person name="Fujiyama A."/>
            <person name="Inagaki F."/>
            <person name="Takami H."/>
        </authorList>
    </citation>
    <scope>NUCLEOTIDE SEQUENCE</scope>
    <source>
        <strain evidence="1">Expedition CK06-06</strain>
    </source>
</reference>
<dbReference type="AlphaFoldDB" id="X0YJI9"/>
<comment type="caution">
    <text evidence="1">The sequence shown here is derived from an EMBL/GenBank/DDBJ whole genome shotgun (WGS) entry which is preliminary data.</text>
</comment>
<proteinExistence type="predicted"/>
<name>X0YJI9_9ZZZZ</name>